<dbReference type="PROSITE" id="PS50994">
    <property type="entry name" value="INTEGRASE"/>
    <property type="match status" value="1"/>
</dbReference>
<dbReference type="GO" id="GO:0003676">
    <property type="term" value="F:nucleic acid binding"/>
    <property type="evidence" value="ECO:0007669"/>
    <property type="project" value="InterPro"/>
</dbReference>
<organism evidence="2 3">
    <name type="scientific">Novosphingobium mathurense</name>
    <dbReference type="NCBI Taxonomy" id="428990"/>
    <lineage>
        <taxon>Bacteria</taxon>
        <taxon>Pseudomonadati</taxon>
        <taxon>Pseudomonadota</taxon>
        <taxon>Alphaproteobacteria</taxon>
        <taxon>Sphingomonadales</taxon>
        <taxon>Sphingomonadaceae</taxon>
        <taxon>Novosphingobium</taxon>
    </lineage>
</organism>
<evidence type="ECO:0000259" key="1">
    <source>
        <dbReference type="PROSITE" id="PS50994"/>
    </source>
</evidence>
<protein>
    <submittedName>
        <fullName evidence="2">Integrase core domain-containing protein</fullName>
    </submittedName>
</protein>
<evidence type="ECO:0000313" key="2">
    <source>
        <dbReference type="EMBL" id="SLK09250.1"/>
    </source>
</evidence>
<evidence type="ECO:0000313" key="3">
    <source>
        <dbReference type="Proteomes" id="UP000190989"/>
    </source>
</evidence>
<accession>A0A1U6IML2</accession>
<dbReference type="Gene3D" id="3.30.420.10">
    <property type="entry name" value="Ribonuclease H-like superfamily/Ribonuclease H"/>
    <property type="match status" value="1"/>
</dbReference>
<dbReference type="InterPro" id="IPR036397">
    <property type="entry name" value="RNaseH_sf"/>
</dbReference>
<dbReference type="Pfam" id="PF13683">
    <property type="entry name" value="rve_3"/>
    <property type="match status" value="1"/>
</dbReference>
<keyword evidence="3" id="KW-1185">Reference proteome</keyword>
<dbReference type="Proteomes" id="UP000190989">
    <property type="component" value="Unassembled WGS sequence"/>
</dbReference>
<name>A0A1U6IML2_9SPHN</name>
<dbReference type="STRING" id="428990.SAMN06295987_109115"/>
<dbReference type="InterPro" id="IPR001584">
    <property type="entry name" value="Integrase_cat-core"/>
</dbReference>
<gene>
    <name evidence="2" type="ORF">SAMN06295987_109115</name>
</gene>
<reference evidence="3" key="1">
    <citation type="submission" date="2017-02" db="EMBL/GenBank/DDBJ databases">
        <authorList>
            <person name="Varghese N."/>
            <person name="Submissions S."/>
        </authorList>
    </citation>
    <scope>NUCLEOTIDE SEQUENCE [LARGE SCALE GENOMIC DNA]</scope>
    <source>
        <strain evidence="3">SM117</strain>
    </source>
</reference>
<proteinExistence type="predicted"/>
<feature type="domain" description="Integrase catalytic" evidence="1">
    <location>
        <begin position="1"/>
        <end position="72"/>
    </location>
</feature>
<dbReference type="SUPFAM" id="SSF53098">
    <property type="entry name" value="Ribonuclease H-like"/>
    <property type="match status" value="1"/>
</dbReference>
<dbReference type="EMBL" id="FVZE01000009">
    <property type="protein sequence ID" value="SLK09250.1"/>
    <property type="molecule type" value="Genomic_DNA"/>
</dbReference>
<dbReference type="GO" id="GO:0015074">
    <property type="term" value="P:DNA integration"/>
    <property type="evidence" value="ECO:0007669"/>
    <property type="project" value="InterPro"/>
</dbReference>
<sequence>MSHVRGAPFHPQTQGKIERWHQTLKNRILLENYYLPGDLEAQIEAFIEHYNHQRYHESLGNVTPADAYFSRDRQILAQRAAIKKQTIEHRRLQHRKLAA</sequence>
<dbReference type="AlphaFoldDB" id="A0A1U6IML2"/>
<dbReference type="InterPro" id="IPR012337">
    <property type="entry name" value="RNaseH-like_sf"/>
</dbReference>